<organism evidence="3 4">
    <name type="scientific">Methylobacterium trifolii</name>
    <dbReference type="NCBI Taxonomy" id="1003092"/>
    <lineage>
        <taxon>Bacteria</taxon>
        <taxon>Pseudomonadati</taxon>
        <taxon>Pseudomonadota</taxon>
        <taxon>Alphaproteobacteria</taxon>
        <taxon>Hyphomicrobiales</taxon>
        <taxon>Methylobacteriaceae</taxon>
        <taxon>Methylobacterium</taxon>
    </lineage>
</organism>
<dbReference type="InterPro" id="IPR001343">
    <property type="entry name" value="Hemolysn_Ca-bd"/>
</dbReference>
<gene>
    <name evidence="3" type="ORF">MPOCJGCO_3508</name>
</gene>
<dbReference type="Proteomes" id="UP001055057">
    <property type="component" value="Unassembled WGS sequence"/>
</dbReference>
<evidence type="ECO:0000313" key="3">
    <source>
        <dbReference type="EMBL" id="GJE61386.1"/>
    </source>
</evidence>
<dbReference type="Pfam" id="PF00353">
    <property type="entry name" value="HemolysinCabind"/>
    <property type="match status" value="2"/>
</dbReference>
<evidence type="ECO:0008006" key="5">
    <source>
        <dbReference type="Google" id="ProtNLM"/>
    </source>
</evidence>
<dbReference type="Gene3D" id="2.150.10.10">
    <property type="entry name" value="Serralysin-like metalloprotease, C-terminal"/>
    <property type="match status" value="2"/>
</dbReference>
<dbReference type="InterPro" id="IPR050557">
    <property type="entry name" value="RTX_toxin/Mannuronan_C5-epim"/>
</dbReference>
<dbReference type="Gene3D" id="2.60.120.380">
    <property type="match status" value="1"/>
</dbReference>
<proteinExistence type="predicted"/>
<evidence type="ECO:0000256" key="2">
    <source>
        <dbReference type="ARBA" id="ARBA00022525"/>
    </source>
</evidence>
<reference evidence="3" key="2">
    <citation type="submission" date="2021-08" db="EMBL/GenBank/DDBJ databases">
        <authorList>
            <person name="Tani A."/>
            <person name="Ola A."/>
            <person name="Ogura Y."/>
            <person name="Katsura K."/>
            <person name="Hayashi T."/>
        </authorList>
    </citation>
    <scope>NUCLEOTIDE SEQUENCE</scope>
    <source>
        <strain evidence="3">DSM 23632</strain>
    </source>
</reference>
<comment type="caution">
    <text evidence="3">The sequence shown here is derived from an EMBL/GenBank/DDBJ whole genome shotgun (WGS) entry which is preliminary data.</text>
</comment>
<name>A0ABQ4U3Q6_9HYPH</name>
<dbReference type="PROSITE" id="PS00330">
    <property type="entry name" value="HEMOLYSIN_CALCIUM"/>
    <property type="match status" value="1"/>
</dbReference>
<dbReference type="PRINTS" id="PR00313">
    <property type="entry name" value="CABNDNGRPT"/>
</dbReference>
<sequence length="343" mass="34516">MAVPTNDEITNATIITGPIVTQSTTGATGSSGEDLTAEASAPLGSTVWYQYTATSSGVIEFNTNGSNFDTTLQAFQATNGAAGPSYGNLTEIASNDDNGTGRDPSRIEFLASTVRFTATAGQTYYIQAGGRRDDVGGVESGSLVLNVLPTVGGPTNGDDNLTGTSGPDYVLLLAGNDTYSGGLGDDTVFGNQGNDVLFGNQGNDTLFGGQDQDTLYGGQGDDAVLGNLGNDVVLGNLGNDTLFGGQGSDTLYGGQGNDVLFGDFGNDVLSGDLGADRYVFGQNSGADLVLGFSQAQGDRLDLSGQTYTLASAGNGDALLTLSGGGTVQLAGVQAGSVSAGFFA</sequence>
<dbReference type="InterPro" id="IPR011049">
    <property type="entry name" value="Serralysin-like_metalloprot_C"/>
</dbReference>
<dbReference type="EMBL" id="BPRB01000208">
    <property type="protein sequence ID" value="GJE61386.1"/>
    <property type="molecule type" value="Genomic_DNA"/>
</dbReference>
<protein>
    <recommendedName>
        <fullName evidence="5">Calcium-binding protein</fullName>
    </recommendedName>
</protein>
<dbReference type="PANTHER" id="PTHR38340:SF1">
    <property type="entry name" value="S-LAYER PROTEIN"/>
    <property type="match status" value="1"/>
</dbReference>
<dbReference type="RefSeq" id="WP_238183950.1">
    <property type="nucleotide sequence ID" value="NZ_BPRB01000208.1"/>
</dbReference>
<keyword evidence="2" id="KW-0964">Secreted</keyword>
<comment type="subcellular location">
    <subcellularLocation>
        <location evidence="1">Secreted</location>
    </subcellularLocation>
</comment>
<reference evidence="3" key="1">
    <citation type="journal article" date="2021" name="Front. Microbiol.">
        <title>Comprehensive Comparative Genomics and Phenotyping of Methylobacterium Species.</title>
        <authorList>
            <person name="Alessa O."/>
            <person name="Ogura Y."/>
            <person name="Fujitani Y."/>
            <person name="Takami H."/>
            <person name="Hayashi T."/>
            <person name="Sahin N."/>
            <person name="Tani A."/>
        </authorList>
    </citation>
    <scope>NUCLEOTIDE SEQUENCE</scope>
    <source>
        <strain evidence="3">DSM 23632</strain>
    </source>
</reference>
<accession>A0ABQ4U3Q6</accession>
<dbReference type="PANTHER" id="PTHR38340">
    <property type="entry name" value="S-LAYER PROTEIN"/>
    <property type="match status" value="1"/>
</dbReference>
<dbReference type="InterPro" id="IPR018511">
    <property type="entry name" value="Hemolysin-typ_Ca-bd_CS"/>
</dbReference>
<dbReference type="SUPFAM" id="SSF51120">
    <property type="entry name" value="beta-Roll"/>
    <property type="match status" value="2"/>
</dbReference>
<evidence type="ECO:0000256" key="1">
    <source>
        <dbReference type="ARBA" id="ARBA00004613"/>
    </source>
</evidence>
<keyword evidence="4" id="KW-1185">Reference proteome</keyword>
<evidence type="ECO:0000313" key="4">
    <source>
        <dbReference type="Proteomes" id="UP001055057"/>
    </source>
</evidence>